<dbReference type="SUPFAM" id="SSF47413">
    <property type="entry name" value="lambda repressor-like DNA-binding domains"/>
    <property type="match status" value="1"/>
</dbReference>
<accession>A0A9D2SDA8</accession>
<dbReference type="Pfam" id="PF13443">
    <property type="entry name" value="HTH_26"/>
    <property type="match status" value="1"/>
</dbReference>
<organism evidence="2 3">
    <name type="scientific">Candidatus Eisenbergiella merdigallinarum</name>
    <dbReference type="NCBI Taxonomy" id="2838552"/>
    <lineage>
        <taxon>Bacteria</taxon>
        <taxon>Bacillati</taxon>
        <taxon>Bacillota</taxon>
        <taxon>Clostridia</taxon>
        <taxon>Lachnospirales</taxon>
        <taxon>Lachnospiraceae</taxon>
        <taxon>Eisenbergiella</taxon>
    </lineage>
</organism>
<name>A0A9D2SDA8_9FIRM</name>
<sequence>MIIIMKKAALTEEEELIPLLIQNIGIQMSRRNWSIKMLSDRADLPYETLKKLLSYKIRRPSLITVVKIASAFECPIDRLLGQEPPALDSWRQLVEKNEELSALLTDMEHFLY</sequence>
<protein>
    <submittedName>
        <fullName evidence="2">Helix-turn-helix transcriptional regulator</fullName>
    </submittedName>
</protein>
<dbReference type="EMBL" id="DWXE01000034">
    <property type="protein sequence ID" value="HJB91579.1"/>
    <property type="molecule type" value="Genomic_DNA"/>
</dbReference>
<dbReference type="PROSITE" id="PS50943">
    <property type="entry name" value="HTH_CROC1"/>
    <property type="match status" value="1"/>
</dbReference>
<dbReference type="Gene3D" id="1.10.260.40">
    <property type="entry name" value="lambda repressor-like DNA-binding domains"/>
    <property type="match status" value="1"/>
</dbReference>
<dbReference type="InterPro" id="IPR001387">
    <property type="entry name" value="Cro/C1-type_HTH"/>
</dbReference>
<dbReference type="AlphaFoldDB" id="A0A9D2SDA8"/>
<dbReference type="InterPro" id="IPR010982">
    <property type="entry name" value="Lambda_DNA-bd_dom_sf"/>
</dbReference>
<evidence type="ECO:0000259" key="1">
    <source>
        <dbReference type="PROSITE" id="PS50943"/>
    </source>
</evidence>
<gene>
    <name evidence="2" type="ORF">H9763_08965</name>
</gene>
<dbReference type="Proteomes" id="UP000886883">
    <property type="component" value="Unassembled WGS sequence"/>
</dbReference>
<reference evidence="2" key="2">
    <citation type="submission" date="2021-04" db="EMBL/GenBank/DDBJ databases">
        <authorList>
            <person name="Gilroy R."/>
        </authorList>
    </citation>
    <scope>NUCLEOTIDE SEQUENCE</scope>
    <source>
        <strain evidence="2">USAMLcec3-2134</strain>
    </source>
</reference>
<proteinExistence type="predicted"/>
<dbReference type="CDD" id="cd00093">
    <property type="entry name" value="HTH_XRE"/>
    <property type="match status" value="1"/>
</dbReference>
<dbReference type="SMART" id="SM00530">
    <property type="entry name" value="HTH_XRE"/>
    <property type="match status" value="1"/>
</dbReference>
<feature type="domain" description="HTH cro/C1-type" evidence="1">
    <location>
        <begin position="30"/>
        <end position="79"/>
    </location>
</feature>
<dbReference type="GO" id="GO:0003677">
    <property type="term" value="F:DNA binding"/>
    <property type="evidence" value="ECO:0007669"/>
    <property type="project" value="InterPro"/>
</dbReference>
<evidence type="ECO:0000313" key="2">
    <source>
        <dbReference type="EMBL" id="HJB91579.1"/>
    </source>
</evidence>
<comment type="caution">
    <text evidence="2">The sequence shown here is derived from an EMBL/GenBank/DDBJ whole genome shotgun (WGS) entry which is preliminary data.</text>
</comment>
<reference evidence="2" key="1">
    <citation type="journal article" date="2021" name="PeerJ">
        <title>Extensive microbial diversity within the chicken gut microbiome revealed by metagenomics and culture.</title>
        <authorList>
            <person name="Gilroy R."/>
            <person name="Ravi A."/>
            <person name="Getino M."/>
            <person name="Pursley I."/>
            <person name="Horton D.L."/>
            <person name="Alikhan N.F."/>
            <person name="Baker D."/>
            <person name="Gharbi K."/>
            <person name="Hall N."/>
            <person name="Watson M."/>
            <person name="Adriaenssens E.M."/>
            <person name="Foster-Nyarko E."/>
            <person name="Jarju S."/>
            <person name="Secka A."/>
            <person name="Antonio M."/>
            <person name="Oren A."/>
            <person name="Chaudhuri R.R."/>
            <person name="La Ragione R."/>
            <person name="Hildebrand F."/>
            <person name="Pallen M.J."/>
        </authorList>
    </citation>
    <scope>NUCLEOTIDE SEQUENCE</scope>
    <source>
        <strain evidence="2">USAMLcec3-2134</strain>
    </source>
</reference>
<evidence type="ECO:0000313" key="3">
    <source>
        <dbReference type="Proteomes" id="UP000886883"/>
    </source>
</evidence>